<evidence type="ECO:0000313" key="9">
    <source>
        <dbReference type="Proteomes" id="UP001300502"/>
    </source>
</evidence>
<proteinExistence type="inferred from homology"/>
<feature type="transmembrane region" description="Helical" evidence="7">
    <location>
        <begin position="485"/>
        <end position="507"/>
    </location>
</feature>
<name>A0AAV9ILY4_9RHOD</name>
<dbReference type="AlphaFoldDB" id="A0AAV9ILY4"/>
<evidence type="ECO:0000256" key="1">
    <source>
        <dbReference type="ARBA" id="ARBA00004141"/>
    </source>
</evidence>
<organism evidence="8 9">
    <name type="scientific">Galdieria yellowstonensis</name>
    <dbReference type="NCBI Taxonomy" id="3028027"/>
    <lineage>
        <taxon>Eukaryota</taxon>
        <taxon>Rhodophyta</taxon>
        <taxon>Bangiophyceae</taxon>
        <taxon>Galdieriales</taxon>
        <taxon>Galdieriaceae</taxon>
        <taxon>Galdieria</taxon>
    </lineage>
</organism>
<comment type="similarity">
    <text evidence="2 7">Belongs to the nonaspanin (TM9SF) (TC 9.A.2) family.</text>
</comment>
<feature type="transmembrane region" description="Helical" evidence="7">
    <location>
        <begin position="364"/>
        <end position="384"/>
    </location>
</feature>
<feature type="transmembrane region" description="Helical" evidence="7">
    <location>
        <begin position="254"/>
        <end position="280"/>
    </location>
</feature>
<feature type="transmembrane region" description="Helical" evidence="7">
    <location>
        <begin position="191"/>
        <end position="213"/>
    </location>
</feature>
<sequence>MGPYDSPAESQDFYEALPWSENCKPKQLEYADQHLGEALIGNRLVKTLFQVHFKKDVEDMLLCEWIVQGKDVDVVRRAIAENYVYYLTIDGISSSAIPLGETDLQRLGLHLGKRLSSFEKLYIYSKLHFEIFYNDSDIIRFHVSPLAPKWISPDSDSLHHAIFYSVSWKPTNNRERMSSNLSSEGLLEFRWLSLLSSLSLIFFVLASVGAVFIQRLRREIHMSNSREEPEYGGMEDAERGWKLIRGDVFRFPDYYNLLCAFYGVGLQWTLLAILLFLIGLFGGYQKRATASFLSTAIVGYSLTSFIAGFASARLYRQMNGQHWVRNTLICIFIYTLPVFLIWVCIHTIALFYDSTIALPFSWSVVLFALWAFIAFPCTVLGAIIGKHTGRKGFRAPVRTSKIRREIPRAPWYVSAWFQACIGGVLPLSIVLVEMRYILSAIWGYENPSSFAVLLMLFIILILWIAAVTSFMVFQQLCFENYKWWWRSFLNGGACAIFFYFYAIYYFYFHSNLSGFLQTLSYLGYMFALSYALFLALGFVGFLSSLTLVRILYRSIKTD</sequence>
<dbReference type="Pfam" id="PF02990">
    <property type="entry name" value="EMP70"/>
    <property type="match status" value="1"/>
</dbReference>
<dbReference type="EMBL" id="JANCYU010000065">
    <property type="protein sequence ID" value="KAK4528498.1"/>
    <property type="molecule type" value="Genomic_DNA"/>
</dbReference>
<dbReference type="PANTHER" id="PTHR10766">
    <property type="entry name" value="TRANSMEMBRANE 9 SUPERFAMILY PROTEIN"/>
    <property type="match status" value="1"/>
</dbReference>
<accession>A0AAV9ILY4</accession>
<dbReference type="PANTHER" id="PTHR10766:SF177">
    <property type="entry name" value="TRANSMEMBRANE 9 SUPERFAMILY MEMBER 1"/>
    <property type="match status" value="1"/>
</dbReference>
<evidence type="ECO:0000256" key="3">
    <source>
        <dbReference type="ARBA" id="ARBA00022692"/>
    </source>
</evidence>
<evidence type="ECO:0000256" key="6">
    <source>
        <dbReference type="ARBA" id="ARBA00023136"/>
    </source>
</evidence>
<feature type="transmembrane region" description="Helical" evidence="7">
    <location>
        <begin position="411"/>
        <end position="438"/>
    </location>
</feature>
<feature type="transmembrane region" description="Helical" evidence="7">
    <location>
        <begin position="450"/>
        <end position="473"/>
    </location>
</feature>
<comment type="subcellular location">
    <subcellularLocation>
        <location evidence="1">Membrane</location>
        <topology evidence="1">Multi-pass membrane protein</topology>
    </subcellularLocation>
</comment>
<evidence type="ECO:0000313" key="8">
    <source>
        <dbReference type="EMBL" id="KAK4528498.1"/>
    </source>
</evidence>
<dbReference type="InterPro" id="IPR004240">
    <property type="entry name" value="EMP70"/>
</dbReference>
<dbReference type="Proteomes" id="UP001300502">
    <property type="component" value="Unassembled WGS sequence"/>
</dbReference>
<evidence type="ECO:0000256" key="5">
    <source>
        <dbReference type="ARBA" id="ARBA00022989"/>
    </source>
</evidence>
<evidence type="ECO:0000256" key="2">
    <source>
        <dbReference type="ARBA" id="ARBA00005227"/>
    </source>
</evidence>
<protein>
    <recommendedName>
        <fullName evidence="7">Transmembrane 9 superfamily member</fullName>
    </recommendedName>
</protein>
<feature type="transmembrane region" description="Helical" evidence="7">
    <location>
        <begin position="327"/>
        <end position="352"/>
    </location>
</feature>
<keyword evidence="6 7" id="KW-0472">Membrane</keyword>
<evidence type="ECO:0000256" key="4">
    <source>
        <dbReference type="ARBA" id="ARBA00022729"/>
    </source>
</evidence>
<feature type="transmembrane region" description="Helical" evidence="7">
    <location>
        <begin position="527"/>
        <end position="552"/>
    </location>
</feature>
<gene>
    <name evidence="8" type="ORF">GAYE_SCF59G6442</name>
</gene>
<dbReference type="GO" id="GO:0072657">
    <property type="term" value="P:protein localization to membrane"/>
    <property type="evidence" value="ECO:0007669"/>
    <property type="project" value="TreeGrafter"/>
</dbReference>
<evidence type="ECO:0000256" key="7">
    <source>
        <dbReference type="RuleBase" id="RU363079"/>
    </source>
</evidence>
<keyword evidence="9" id="KW-1185">Reference proteome</keyword>
<keyword evidence="3 7" id="KW-0812">Transmembrane</keyword>
<feature type="transmembrane region" description="Helical" evidence="7">
    <location>
        <begin position="292"/>
        <end position="315"/>
    </location>
</feature>
<reference evidence="8 9" key="1">
    <citation type="submission" date="2022-07" db="EMBL/GenBank/DDBJ databases">
        <title>Genome-wide signatures of adaptation to extreme environments.</title>
        <authorList>
            <person name="Cho C.H."/>
            <person name="Yoon H.S."/>
        </authorList>
    </citation>
    <scope>NUCLEOTIDE SEQUENCE [LARGE SCALE GENOMIC DNA]</scope>
    <source>
        <strain evidence="8 9">108.79 E11</strain>
    </source>
</reference>
<keyword evidence="4" id="KW-0732">Signal</keyword>
<dbReference type="GO" id="GO:0016020">
    <property type="term" value="C:membrane"/>
    <property type="evidence" value="ECO:0007669"/>
    <property type="project" value="UniProtKB-SubCell"/>
</dbReference>
<keyword evidence="5 7" id="KW-1133">Transmembrane helix</keyword>
<comment type="caution">
    <text evidence="8">The sequence shown here is derived from an EMBL/GenBank/DDBJ whole genome shotgun (WGS) entry which is preliminary data.</text>
</comment>